<dbReference type="PRINTS" id="PR00033">
    <property type="entry name" value="HTHASNC"/>
</dbReference>
<dbReference type="InterPro" id="IPR011991">
    <property type="entry name" value="ArsR-like_HTH"/>
</dbReference>
<dbReference type="Proteomes" id="UP000015347">
    <property type="component" value="Unassembled WGS sequence"/>
</dbReference>
<keyword evidence="3" id="KW-0804">Transcription</keyword>
<dbReference type="SUPFAM" id="SSF54909">
    <property type="entry name" value="Dimeric alpha+beta barrel"/>
    <property type="match status" value="1"/>
</dbReference>
<proteinExistence type="predicted"/>
<name>S9S634_9RHOB</name>
<protein>
    <submittedName>
        <fullName evidence="5">Transcriptional regulator, AsnC family</fullName>
    </submittedName>
</protein>
<evidence type="ECO:0000313" key="5">
    <source>
        <dbReference type="EMBL" id="EPX85635.1"/>
    </source>
</evidence>
<dbReference type="AlphaFoldDB" id="S9S634"/>
<dbReference type="Gene3D" id="1.10.10.10">
    <property type="entry name" value="Winged helix-like DNA-binding domain superfamily/Winged helix DNA-binding domain"/>
    <property type="match status" value="1"/>
</dbReference>
<gene>
    <name evidence="5" type="ORF">Salmuc_04907</name>
</gene>
<dbReference type="Gene3D" id="3.30.70.920">
    <property type="match status" value="1"/>
</dbReference>
<dbReference type="PANTHER" id="PTHR30154">
    <property type="entry name" value="LEUCINE-RESPONSIVE REGULATORY PROTEIN"/>
    <property type="match status" value="1"/>
</dbReference>
<dbReference type="Pfam" id="PF13412">
    <property type="entry name" value="HTH_24"/>
    <property type="match status" value="1"/>
</dbReference>
<dbReference type="CDD" id="cd00090">
    <property type="entry name" value="HTH_ARSR"/>
    <property type="match status" value="1"/>
</dbReference>
<evidence type="ECO:0000256" key="1">
    <source>
        <dbReference type="ARBA" id="ARBA00023015"/>
    </source>
</evidence>
<comment type="caution">
    <text evidence="5">The sequence shown here is derived from an EMBL/GenBank/DDBJ whole genome shotgun (WGS) entry which is preliminary data.</text>
</comment>
<dbReference type="InterPro" id="IPR011008">
    <property type="entry name" value="Dimeric_a/b-barrel"/>
</dbReference>
<accession>S9S634</accession>
<evidence type="ECO:0000256" key="2">
    <source>
        <dbReference type="ARBA" id="ARBA00023125"/>
    </source>
</evidence>
<dbReference type="PROSITE" id="PS00519">
    <property type="entry name" value="HTH_ASNC_1"/>
    <property type="match status" value="1"/>
</dbReference>
<dbReference type="GO" id="GO:0006355">
    <property type="term" value="P:regulation of DNA-templated transcription"/>
    <property type="evidence" value="ECO:0007669"/>
    <property type="project" value="UniProtKB-ARBA"/>
</dbReference>
<dbReference type="SMART" id="SM00344">
    <property type="entry name" value="HTH_ASNC"/>
    <property type="match status" value="1"/>
</dbReference>
<dbReference type="Pfam" id="PF01037">
    <property type="entry name" value="AsnC_trans_reg"/>
    <property type="match status" value="1"/>
</dbReference>
<organism evidence="5 6">
    <name type="scientific">Salipiger mucosus DSM 16094</name>
    <dbReference type="NCBI Taxonomy" id="1123237"/>
    <lineage>
        <taxon>Bacteria</taxon>
        <taxon>Pseudomonadati</taxon>
        <taxon>Pseudomonadota</taxon>
        <taxon>Alphaproteobacteria</taxon>
        <taxon>Rhodobacterales</taxon>
        <taxon>Roseobacteraceae</taxon>
        <taxon>Salipiger</taxon>
    </lineage>
</organism>
<evidence type="ECO:0000259" key="4">
    <source>
        <dbReference type="PROSITE" id="PS50956"/>
    </source>
</evidence>
<dbReference type="STRING" id="1123237.Salmuc_04907"/>
<dbReference type="SUPFAM" id="SSF46785">
    <property type="entry name" value="Winged helix' DNA-binding domain"/>
    <property type="match status" value="1"/>
</dbReference>
<dbReference type="InterPro" id="IPR036390">
    <property type="entry name" value="WH_DNA-bd_sf"/>
</dbReference>
<dbReference type="HOGENOM" id="CLU_091233_0_3_5"/>
<dbReference type="eggNOG" id="COG1522">
    <property type="taxonomic scope" value="Bacteria"/>
</dbReference>
<evidence type="ECO:0000256" key="3">
    <source>
        <dbReference type="ARBA" id="ARBA00023163"/>
    </source>
</evidence>
<dbReference type="InterPro" id="IPR019885">
    <property type="entry name" value="Tscrpt_reg_HTH_AsnC-type_CS"/>
</dbReference>
<dbReference type="InterPro" id="IPR019887">
    <property type="entry name" value="Tscrpt_reg_AsnC/Lrp_C"/>
</dbReference>
<dbReference type="InterPro" id="IPR036388">
    <property type="entry name" value="WH-like_DNA-bd_sf"/>
</dbReference>
<keyword evidence="1" id="KW-0805">Transcription regulation</keyword>
<dbReference type="PANTHER" id="PTHR30154:SF34">
    <property type="entry name" value="TRANSCRIPTIONAL REGULATOR AZLB"/>
    <property type="match status" value="1"/>
</dbReference>
<dbReference type="GO" id="GO:0005829">
    <property type="term" value="C:cytosol"/>
    <property type="evidence" value="ECO:0007669"/>
    <property type="project" value="TreeGrafter"/>
</dbReference>
<dbReference type="GO" id="GO:0043565">
    <property type="term" value="F:sequence-specific DNA binding"/>
    <property type="evidence" value="ECO:0007669"/>
    <property type="project" value="InterPro"/>
</dbReference>
<dbReference type="FunFam" id="1.10.10.10:FF:000186">
    <property type="entry name" value="AsnC family transcriptional regulator"/>
    <property type="match status" value="1"/>
</dbReference>
<sequence length="161" mass="18640">MRWNPLPMANDLDDIDTRILHELQRDGRLSHQDLSARVGLSPSPCARRIRRLEAEGYITGYSARIDETRLGFGFSVFVSVRLDRQVDDRLGTFERNVSRCPEIVDCWLMTGSFDYLLRVAVRDLDEFERFLTGRLTRFDGVASLESSIPIRRVKYQSARLD</sequence>
<evidence type="ECO:0000313" key="6">
    <source>
        <dbReference type="Proteomes" id="UP000015347"/>
    </source>
</evidence>
<keyword evidence="2" id="KW-0238">DNA-binding</keyword>
<keyword evidence="6" id="KW-1185">Reference proteome</keyword>
<dbReference type="EMBL" id="APVH01000008">
    <property type="protein sequence ID" value="EPX85635.1"/>
    <property type="molecule type" value="Genomic_DNA"/>
</dbReference>
<feature type="domain" description="HTH asnC-type" evidence="4">
    <location>
        <begin position="12"/>
        <end position="73"/>
    </location>
</feature>
<dbReference type="InterPro" id="IPR019888">
    <property type="entry name" value="Tscrpt_reg_AsnC-like"/>
</dbReference>
<dbReference type="PROSITE" id="PS50956">
    <property type="entry name" value="HTH_ASNC_2"/>
    <property type="match status" value="1"/>
</dbReference>
<dbReference type="GO" id="GO:0043200">
    <property type="term" value="P:response to amino acid"/>
    <property type="evidence" value="ECO:0007669"/>
    <property type="project" value="TreeGrafter"/>
</dbReference>
<dbReference type="InterPro" id="IPR000485">
    <property type="entry name" value="AsnC-type_HTH_dom"/>
</dbReference>
<reference evidence="6" key="1">
    <citation type="journal article" date="2014" name="Stand. Genomic Sci.">
        <title>Genome sequence of the exopolysaccharide-producing Salipiger mucosus type strain (DSM 16094(T)), a moderately halophilic member of the Roseobacter clade.</title>
        <authorList>
            <person name="Riedel T."/>
            <person name="Spring S."/>
            <person name="Fiebig A."/>
            <person name="Petersen J."/>
            <person name="Kyrpides N.C."/>
            <person name="Goker M."/>
            <person name="Klenk H.P."/>
        </authorList>
    </citation>
    <scope>NUCLEOTIDE SEQUENCE [LARGE SCALE GENOMIC DNA]</scope>
    <source>
        <strain evidence="6">DSM 16094</strain>
    </source>
</reference>